<evidence type="ECO:0000256" key="6">
    <source>
        <dbReference type="ARBA" id="ARBA00023242"/>
    </source>
</evidence>
<feature type="compositionally biased region" description="Basic residues" evidence="7">
    <location>
        <begin position="51"/>
        <end position="64"/>
    </location>
</feature>
<evidence type="ECO:0000259" key="9">
    <source>
        <dbReference type="PROSITE" id="PS50048"/>
    </source>
</evidence>
<dbReference type="GO" id="GO:0045944">
    <property type="term" value="P:positive regulation of transcription by RNA polymerase II"/>
    <property type="evidence" value="ECO:0007669"/>
    <property type="project" value="TreeGrafter"/>
</dbReference>
<dbReference type="Proteomes" id="UP000572817">
    <property type="component" value="Unassembled WGS sequence"/>
</dbReference>
<dbReference type="PANTHER" id="PTHR47540:SF3">
    <property type="entry name" value="ZN(II)2CYS6 TRANSCRIPTION FACTOR (EUROFUNG)"/>
    <property type="match status" value="1"/>
</dbReference>
<proteinExistence type="predicted"/>
<dbReference type="GO" id="GO:0043565">
    <property type="term" value="F:sequence-specific DNA binding"/>
    <property type="evidence" value="ECO:0007669"/>
    <property type="project" value="TreeGrafter"/>
</dbReference>
<feature type="region of interest" description="Disordered" evidence="7">
    <location>
        <begin position="170"/>
        <end position="204"/>
    </location>
</feature>
<keyword evidence="11" id="KW-1185">Reference proteome</keyword>
<evidence type="ECO:0000256" key="5">
    <source>
        <dbReference type="ARBA" id="ARBA00023163"/>
    </source>
</evidence>
<dbReference type="SMART" id="SM00066">
    <property type="entry name" value="GAL4"/>
    <property type="match status" value="1"/>
</dbReference>
<dbReference type="PANTHER" id="PTHR47540">
    <property type="entry name" value="THIAMINE REPRESSIBLE GENES REGULATORY PROTEIN THI5"/>
    <property type="match status" value="1"/>
</dbReference>
<feature type="domain" description="Zn(2)-C6 fungal-type" evidence="9">
    <location>
        <begin position="67"/>
        <end position="96"/>
    </location>
</feature>
<gene>
    <name evidence="10" type="ORF">GTA08_BOTSDO08462</name>
</gene>
<name>A0A8H4IN30_9PEZI</name>
<accession>A0A8H4IN30</accession>
<feature type="compositionally biased region" description="Polar residues" evidence="7">
    <location>
        <begin position="27"/>
        <end position="36"/>
    </location>
</feature>
<feature type="compositionally biased region" description="Polar residues" evidence="7">
    <location>
        <begin position="173"/>
        <end position="200"/>
    </location>
</feature>
<feature type="region of interest" description="Disordered" evidence="7">
    <location>
        <begin position="1"/>
        <end position="67"/>
    </location>
</feature>
<dbReference type="InterPro" id="IPR036864">
    <property type="entry name" value="Zn2-C6_fun-type_DNA-bd_sf"/>
</dbReference>
<evidence type="ECO:0000256" key="8">
    <source>
        <dbReference type="SAM" id="Phobius"/>
    </source>
</evidence>
<dbReference type="SMART" id="SM00906">
    <property type="entry name" value="Fungal_trans"/>
    <property type="match status" value="1"/>
</dbReference>
<dbReference type="OrthoDB" id="2579025at2759"/>
<feature type="transmembrane region" description="Helical" evidence="8">
    <location>
        <begin position="608"/>
        <end position="627"/>
    </location>
</feature>
<dbReference type="EMBL" id="WWBZ02000051">
    <property type="protein sequence ID" value="KAF4304281.1"/>
    <property type="molecule type" value="Genomic_DNA"/>
</dbReference>
<protein>
    <submittedName>
        <fullName evidence="10">Transcription factor</fullName>
    </submittedName>
</protein>
<reference evidence="10" key="1">
    <citation type="submission" date="2020-04" db="EMBL/GenBank/DDBJ databases">
        <title>Genome Assembly and Annotation of Botryosphaeria dothidea sdau 11-99, a Latent Pathogen of Apple Fruit Ring Rot in China.</title>
        <authorList>
            <person name="Yu C."/>
            <person name="Diao Y."/>
            <person name="Lu Q."/>
            <person name="Zhao J."/>
            <person name="Cui S."/>
            <person name="Peng C."/>
            <person name="He B."/>
            <person name="Liu H."/>
        </authorList>
    </citation>
    <scope>NUCLEOTIDE SEQUENCE [LARGE SCALE GENOMIC DNA]</scope>
    <source>
        <strain evidence="10">Sdau11-99</strain>
    </source>
</reference>
<keyword evidence="6" id="KW-0539">Nucleus</keyword>
<dbReference type="InterPro" id="IPR001138">
    <property type="entry name" value="Zn2Cys6_DnaBD"/>
</dbReference>
<dbReference type="InterPro" id="IPR051711">
    <property type="entry name" value="Stress_Response_Reg"/>
</dbReference>
<evidence type="ECO:0000256" key="4">
    <source>
        <dbReference type="ARBA" id="ARBA00023125"/>
    </source>
</evidence>
<organism evidence="10 11">
    <name type="scientific">Botryosphaeria dothidea</name>
    <dbReference type="NCBI Taxonomy" id="55169"/>
    <lineage>
        <taxon>Eukaryota</taxon>
        <taxon>Fungi</taxon>
        <taxon>Dikarya</taxon>
        <taxon>Ascomycota</taxon>
        <taxon>Pezizomycotina</taxon>
        <taxon>Dothideomycetes</taxon>
        <taxon>Dothideomycetes incertae sedis</taxon>
        <taxon>Botryosphaeriales</taxon>
        <taxon>Botryosphaeriaceae</taxon>
        <taxon>Botryosphaeria</taxon>
    </lineage>
</organism>
<keyword evidence="2" id="KW-0479">Metal-binding</keyword>
<dbReference type="InterPro" id="IPR007219">
    <property type="entry name" value="XnlR_reg_dom"/>
</dbReference>
<evidence type="ECO:0000256" key="1">
    <source>
        <dbReference type="ARBA" id="ARBA00004123"/>
    </source>
</evidence>
<keyword evidence="8" id="KW-1133">Transmembrane helix</keyword>
<keyword evidence="3" id="KW-0805">Transcription regulation</keyword>
<dbReference type="Gene3D" id="4.10.240.10">
    <property type="entry name" value="Zn(2)-C6 fungal-type DNA-binding domain"/>
    <property type="match status" value="1"/>
</dbReference>
<dbReference type="GO" id="GO:0000981">
    <property type="term" value="F:DNA-binding transcription factor activity, RNA polymerase II-specific"/>
    <property type="evidence" value="ECO:0007669"/>
    <property type="project" value="InterPro"/>
</dbReference>
<dbReference type="GO" id="GO:0005634">
    <property type="term" value="C:nucleus"/>
    <property type="evidence" value="ECO:0007669"/>
    <property type="project" value="UniProtKB-SubCell"/>
</dbReference>
<feature type="region of interest" description="Disordered" evidence="7">
    <location>
        <begin position="120"/>
        <end position="156"/>
    </location>
</feature>
<keyword evidence="5" id="KW-0804">Transcription</keyword>
<feature type="compositionally biased region" description="Low complexity" evidence="7">
    <location>
        <begin position="144"/>
        <end position="156"/>
    </location>
</feature>
<dbReference type="PROSITE" id="PS50048">
    <property type="entry name" value="ZN2_CY6_FUNGAL_2"/>
    <property type="match status" value="1"/>
</dbReference>
<dbReference type="AlphaFoldDB" id="A0A8H4IN30"/>
<dbReference type="Pfam" id="PF04082">
    <property type="entry name" value="Fungal_trans"/>
    <property type="match status" value="1"/>
</dbReference>
<keyword evidence="4" id="KW-0238">DNA-binding</keyword>
<keyword evidence="8" id="KW-0472">Membrane</keyword>
<dbReference type="CDD" id="cd00067">
    <property type="entry name" value="GAL4"/>
    <property type="match status" value="1"/>
</dbReference>
<evidence type="ECO:0000313" key="10">
    <source>
        <dbReference type="EMBL" id="KAF4304281.1"/>
    </source>
</evidence>
<keyword evidence="8" id="KW-0812">Transmembrane</keyword>
<dbReference type="Pfam" id="PF00172">
    <property type="entry name" value="Zn_clus"/>
    <property type="match status" value="1"/>
</dbReference>
<evidence type="ECO:0000313" key="11">
    <source>
        <dbReference type="Proteomes" id="UP000572817"/>
    </source>
</evidence>
<sequence>MADRQSSPGIPPDDHHPGAAAPERTRSTTSAEQQQGDGRRGSDSVEPAGRPAKRRKESHVRSRVSRACDRCKSRKTRCSGKYPCTLCSQLGLDCQYEAAYTRGRLPSIEIETDDRVLQMAAHARRQSSATASGNGPPGRNGEDGAAAGGIVPIPSPISIEHHQLSDRLAGEASLQQRQRGTASTAQSSRNSPEPSQNDQQGHYVGPASGASFLLRIQRKLVHQQSLSSESSIFTFGDLPLPEFDPSFFILPPQADAEALLARYSDFASATHRYLHRPTVEAWLRELYETNGVMRDKATARSRMALLFMVFAQAGHYVRPGTISREHQSARYFSAAEHQLSAEKGEIRLTSVQARLAQCFWLLGQSRINHCWSLFGTTAHLVLALGMHRKRRIDSSHNIDYIDLECRKRTFWCAYNLDTYLSAALGRPRTFHDEDIDQDFPTCVNDSDLHNRQMHPSAVKSQSLMSGPIAHFKLSRILANILRDLYGIKPPSSDDRYRLAARYNDELNEWRTSLAYLLDTDGVDPSLFLPIFLRQRNVLNLAFWHAQILVHRPFLLSNFAGLTNYSINRSKLSGNSKLAYHVQRCLDAAMNIVRVVDDLTNQSQIYSTYWFTHYFAFCAVVVLYVYTIQQRHSSPEYYLPHFRAAAKCQEQISNIATKGSLAERYGVVLQELRLEILRHNEFLATQGASAATMPLLGSDLVFPDQGAVLGSGLAADGLQQMGHDAFAEASPSSSIAQLTGWGQFDSLVTGGIGSLETLLADSAAGWDLDLGGGLGGIA</sequence>
<evidence type="ECO:0000256" key="2">
    <source>
        <dbReference type="ARBA" id="ARBA00022723"/>
    </source>
</evidence>
<dbReference type="SUPFAM" id="SSF57701">
    <property type="entry name" value="Zn2/Cys6 DNA-binding domain"/>
    <property type="match status" value="1"/>
</dbReference>
<comment type="subcellular location">
    <subcellularLocation>
        <location evidence="1">Nucleus</location>
    </subcellularLocation>
</comment>
<comment type="caution">
    <text evidence="10">The sequence shown here is derived from an EMBL/GenBank/DDBJ whole genome shotgun (WGS) entry which is preliminary data.</text>
</comment>
<evidence type="ECO:0000256" key="3">
    <source>
        <dbReference type="ARBA" id="ARBA00023015"/>
    </source>
</evidence>
<dbReference type="PROSITE" id="PS00463">
    <property type="entry name" value="ZN2_CY6_FUNGAL_1"/>
    <property type="match status" value="1"/>
</dbReference>
<evidence type="ECO:0000256" key="7">
    <source>
        <dbReference type="SAM" id="MobiDB-lite"/>
    </source>
</evidence>
<dbReference type="GO" id="GO:0006351">
    <property type="term" value="P:DNA-templated transcription"/>
    <property type="evidence" value="ECO:0007669"/>
    <property type="project" value="InterPro"/>
</dbReference>
<dbReference type="CDD" id="cd12148">
    <property type="entry name" value="fungal_TF_MHR"/>
    <property type="match status" value="1"/>
</dbReference>
<dbReference type="GO" id="GO:0008270">
    <property type="term" value="F:zinc ion binding"/>
    <property type="evidence" value="ECO:0007669"/>
    <property type="project" value="InterPro"/>
</dbReference>